<dbReference type="Gene3D" id="1.20.5.4130">
    <property type="match status" value="1"/>
</dbReference>
<dbReference type="Pfam" id="PF00931">
    <property type="entry name" value="NB-ARC"/>
    <property type="match status" value="1"/>
</dbReference>
<dbReference type="Gene3D" id="1.10.8.430">
    <property type="entry name" value="Helical domain of apoptotic protease-activating factors"/>
    <property type="match status" value="1"/>
</dbReference>
<comment type="similarity">
    <text evidence="3">Belongs to the disease resistance NB-LRR family.</text>
</comment>
<evidence type="ECO:0000259" key="11">
    <source>
        <dbReference type="Pfam" id="PF00931"/>
    </source>
</evidence>
<dbReference type="InterPro" id="IPR002182">
    <property type="entry name" value="NB-ARC"/>
</dbReference>
<evidence type="ECO:0000313" key="14">
    <source>
        <dbReference type="EMBL" id="KAL0335761.1"/>
    </source>
</evidence>
<evidence type="ECO:0000256" key="1">
    <source>
        <dbReference type="ARBA" id="ARBA00002074"/>
    </source>
</evidence>
<dbReference type="FunFam" id="1.10.10.10:FF:000322">
    <property type="entry name" value="Probable disease resistance protein At1g63360"/>
    <property type="match status" value="1"/>
</dbReference>
<feature type="domain" description="Disease resistance R13L4/SHOC-2-like LRR" evidence="13">
    <location>
        <begin position="539"/>
        <end position="824"/>
    </location>
</feature>
<keyword evidence="6" id="KW-0381">Hypersensitive response</keyword>
<dbReference type="Pfam" id="PF23598">
    <property type="entry name" value="LRR_14"/>
    <property type="match status" value="1"/>
</dbReference>
<dbReference type="InterPro" id="IPR044974">
    <property type="entry name" value="Disease_R_plants"/>
</dbReference>
<evidence type="ECO:0000259" key="12">
    <source>
        <dbReference type="Pfam" id="PF23559"/>
    </source>
</evidence>
<feature type="domain" description="NB-ARC" evidence="11">
    <location>
        <begin position="171"/>
        <end position="330"/>
    </location>
</feature>
<keyword evidence="10" id="KW-0067">ATP-binding</keyword>
<evidence type="ECO:0000256" key="6">
    <source>
        <dbReference type="ARBA" id="ARBA00022667"/>
    </source>
</evidence>
<dbReference type="Gene3D" id="3.40.50.300">
    <property type="entry name" value="P-loop containing nucleotide triphosphate hydrolases"/>
    <property type="match status" value="1"/>
</dbReference>
<dbReference type="GO" id="GO:0005737">
    <property type="term" value="C:cytoplasm"/>
    <property type="evidence" value="ECO:0007669"/>
    <property type="project" value="UniProtKB-SubCell"/>
</dbReference>
<dbReference type="GO" id="GO:0009626">
    <property type="term" value="P:plant-type hypersensitive response"/>
    <property type="evidence" value="ECO:0007669"/>
    <property type="project" value="UniProtKB-KW"/>
</dbReference>
<dbReference type="PANTHER" id="PTHR23155">
    <property type="entry name" value="DISEASE RESISTANCE PROTEIN RP"/>
    <property type="match status" value="1"/>
</dbReference>
<reference evidence="14" key="1">
    <citation type="submission" date="2020-06" db="EMBL/GenBank/DDBJ databases">
        <authorList>
            <person name="Li T."/>
            <person name="Hu X."/>
            <person name="Zhang T."/>
            <person name="Song X."/>
            <person name="Zhang H."/>
            <person name="Dai N."/>
            <person name="Sheng W."/>
            <person name="Hou X."/>
            <person name="Wei L."/>
        </authorList>
    </citation>
    <scope>NUCLEOTIDE SEQUENCE</scope>
    <source>
        <strain evidence="14">G02</strain>
        <tissue evidence="14">Leaf</tissue>
    </source>
</reference>
<dbReference type="Pfam" id="PF23559">
    <property type="entry name" value="WHD_DRP"/>
    <property type="match status" value="1"/>
</dbReference>
<keyword evidence="8" id="KW-0547">Nucleotide-binding</keyword>
<name>A0AAW2MXA7_SESRA</name>
<keyword evidence="7" id="KW-0677">Repeat</keyword>
<evidence type="ECO:0000256" key="7">
    <source>
        <dbReference type="ARBA" id="ARBA00022737"/>
    </source>
</evidence>
<feature type="domain" description="Disease resistance protein winged helix" evidence="12">
    <location>
        <begin position="417"/>
        <end position="484"/>
    </location>
</feature>
<keyword evidence="9" id="KW-0611">Plant defense</keyword>
<sequence>MAYAALVSLKHTIERLLSSSQIPSHPPSQELIQVAYNMVKSLQELFTTLEEDRDNEMVKAMNKEIREAACRLEDVLDQAHQPNHHFLSQSETLDGDLVNEVLEEIDFFTRMVKKIRMQLSNYSLPEEDGTVNVPSRIDQYFGLKEQNIIGFARDLNMLRHYVIEYPYEDPERLVVLAVDGMAGIGKTTLVTGVYLDPLVVSHFDCRAFVSIGPKYQLRGLLLCIIAQINPEFDTTSRDAEITDDEELASYLCSCLKNRRYLIVVDDLWKTQVWDELEKAFPDDLNKSRVMVTSRLYEVAKHASTDTYPHRMRFLNKEESWHLLRDKVFGGEENSCPPQLHKAGREIAVKCQGLPLMIIALAKHLSRAEKTAEYWEKVAEKEYWDIIAADEEMFKVLALSYHNLPQHLKACFLYIASFPLDHEIRASKLTRLWCAEGFLESTTTQKLEHYAAKCLDQLCKENVVQQCEFRFSSFAIIKICKLHPAFLHLCMRENGKDKLFHVVSSSGNQGIESQRRFCMHNNVLFGIKGVRELMASVSNARSLLCFGPHHSYPVPVCLGSFNLLRVLDALTVRFYRFPNEVTVLVKLRYFAFTYNGKIPASISKLQNLEYLIVHQYLSIVCFEAHRWYLPIEIWKMQQLRHLEVIGSDLPKPSSDIACLPNLLTLSGISTYSCTTEVLERIPNLVKLGVQIRSAADNDVVESLSGFDCLTNLDQLDTLKCCVTNPKRRSQVGISVPPRAPIFPSNIRKLTLSGLGFSWEFMSTIAQLRNLRTLKLRCNAFQGQDWTTYKGELSKLRYLLLEDIDLRYWTAHCGKCFPRLQYLTIRHCYKLESIPPRIGYKAPIWIRLVDCNPCLVAYTKEQILEKEEDRSQHIRVYVDSSVGGGSQCLTNAPGKLISSLNTTACAYYLQKIIYVHDSNKWMDSWCFILAGVYFLEN</sequence>
<dbReference type="SUPFAM" id="SSF52058">
    <property type="entry name" value="L domain-like"/>
    <property type="match status" value="1"/>
</dbReference>
<dbReference type="InterPro" id="IPR042197">
    <property type="entry name" value="Apaf_helical"/>
</dbReference>
<evidence type="ECO:0000256" key="9">
    <source>
        <dbReference type="ARBA" id="ARBA00022821"/>
    </source>
</evidence>
<proteinExistence type="inferred from homology"/>
<evidence type="ECO:0000256" key="8">
    <source>
        <dbReference type="ARBA" id="ARBA00022741"/>
    </source>
</evidence>
<dbReference type="InterPro" id="IPR032675">
    <property type="entry name" value="LRR_dom_sf"/>
</dbReference>
<evidence type="ECO:0000256" key="10">
    <source>
        <dbReference type="ARBA" id="ARBA00022840"/>
    </source>
</evidence>
<comment type="subcellular location">
    <subcellularLocation>
        <location evidence="2">Cytoplasm</location>
    </subcellularLocation>
</comment>
<protein>
    <submittedName>
        <fullName evidence="14">Disease resistance protein RPP8</fullName>
    </submittedName>
</protein>
<dbReference type="InterPro" id="IPR027417">
    <property type="entry name" value="P-loop_NTPase"/>
</dbReference>
<dbReference type="GO" id="GO:0005524">
    <property type="term" value="F:ATP binding"/>
    <property type="evidence" value="ECO:0007669"/>
    <property type="project" value="UniProtKB-KW"/>
</dbReference>
<keyword evidence="4" id="KW-0963">Cytoplasm</keyword>
<dbReference type="Gene3D" id="1.10.10.10">
    <property type="entry name" value="Winged helix-like DNA-binding domain superfamily/Winged helix DNA-binding domain"/>
    <property type="match status" value="1"/>
</dbReference>
<dbReference type="PANTHER" id="PTHR23155:SF1152">
    <property type="entry name" value="AAA+ ATPASE DOMAIN-CONTAINING PROTEIN"/>
    <property type="match status" value="1"/>
</dbReference>
<dbReference type="EMBL" id="JACGWJ010000021">
    <property type="protein sequence ID" value="KAL0335761.1"/>
    <property type="molecule type" value="Genomic_DNA"/>
</dbReference>
<dbReference type="InterPro" id="IPR036388">
    <property type="entry name" value="WH-like_DNA-bd_sf"/>
</dbReference>
<accession>A0AAW2MXA7</accession>
<dbReference type="SUPFAM" id="SSF52540">
    <property type="entry name" value="P-loop containing nucleoside triphosphate hydrolases"/>
    <property type="match status" value="1"/>
</dbReference>
<evidence type="ECO:0000256" key="5">
    <source>
        <dbReference type="ARBA" id="ARBA00022614"/>
    </source>
</evidence>
<evidence type="ECO:0000256" key="2">
    <source>
        <dbReference type="ARBA" id="ARBA00004496"/>
    </source>
</evidence>
<dbReference type="GO" id="GO:0043531">
    <property type="term" value="F:ADP binding"/>
    <property type="evidence" value="ECO:0007669"/>
    <property type="project" value="InterPro"/>
</dbReference>
<evidence type="ECO:0000259" key="13">
    <source>
        <dbReference type="Pfam" id="PF23598"/>
    </source>
</evidence>
<dbReference type="InterPro" id="IPR055414">
    <property type="entry name" value="LRR_R13L4/SHOC2-like"/>
</dbReference>
<reference evidence="14" key="2">
    <citation type="journal article" date="2024" name="Plant">
        <title>Genomic evolution and insights into agronomic trait innovations of Sesamum species.</title>
        <authorList>
            <person name="Miao H."/>
            <person name="Wang L."/>
            <person name="Qu L."/>
            <person name="Liu H."/>
            <person name="Sun Y."/>
            <person name="Le M."/>
            <person name="Wang Q."/>
            <person name="Wei S."/>
            <person name="Zheng Y."/>
            <person name="Lin W."/>
            <person name="Duan Y."/>
            <person name="Cao H."/>
            <person name="Xiong S."/>
            <person name="Wang X."/>
            <person name="Wei L."/>
            <person name="Li C."/>
            <person name="Ma Q."/>
            <person name="Ju M."/>
            <person name="Zhao R."/>
            <person name="Li G."/>
            <person name="Mu C."/>
            <person name="Tian Q."/>
            <person name="Mei H."/>
            <person name="Zhang T."/>
            <person name="Gao T."/>
            <person name="Zhang H."/>
        </authorList>
    </citation>
    <scope>NUCLEOTIDE SEQUENCE</scope>
    <source>
        <strain evidence="14">G02</strain>
    </source>
</reference>
<dbReference type="AlphaFoldDB" id="A0AAW2MXA7"/>
<evidence type="ECO:0000256" key="4">
    <source>
        <dbReference type="ARBA" id="ARBA00022490"/>
    </source>
</evidence>
<keyword evidence="5" id="KW-0433">Leucine-rich repeat</keyword>
<dbReference type="PRINTS" id="PR00364">
    <property type="entry name" value="DISEASERSIST"/>
</dbReference>
<gene>
    <name evidence="14" type="ORF">Sradi_4788000</name>
</gene>
<dbReference type="InterPro" id="IPR058922">
    <property type="entry name" value="WHD_DRP"/>
</dbReference>
<organism evidence="14">
    <name type="scientific">Sesamum radiatum</name>
    <name type="common">Black benniseed</name>
    <dbReference type="NCBI Taxonomy" id="300843"/>
    <lineage>
        <taxon>Eukaryota</taxon>
        <taxon>Viridiplantae</taxon>
        <taxon>Streptophyta</taxon>
        <taxon>Embryophyta</taxon>
        <taxon>Tracheophyta</taxon>
        <taxon>Spermatophyta</taxon>
        <taxon>Magnoliopsida</taxon>
        <taxon>eudicotyledons</taxon>
        <taxon>Gunneridae</taxon>
        <taxon>Pentapetalae</taxon>
        <taxon>asterids</taxon>
        <taxon>lamiids</taxon>
        <taxon>Lamiales</taxon>
        <taxon>Pedaliaceae</taxon>
        <taxon>Sesamum</taxon>
    </lineage>
</organism>
<evidence type="ECO:0000256" key="3">
    <source>
        <dbReference type="ARBA" id="ARBA00008894"/>
    </source>
</evidence>
<comment type="function">
    <text evidence="1">Confers resistance to late blight (Phytophthora infestans) races carrying the avirulence gene Avr1. Resistance proteins guard the plant against pathogens that contain an appropriate avirulence protein via an indirect interaction with this avirulence protein. That triggers a defense system including the hypersensitive response, which restricts the pathogen growth.</text>
</comment>
<comment type="caution">
    <text evidence="14">The sequence shown here is derived from an EMBL/GenBank/DDBJ whole genome shotgun (WGS) entry which is preliminary data.</text>
</comment>
<dbReference type="Gene3D" id="3.80.10.10">
    <property type="entry name" value="Ribonuclease Inhibitor"/>
    <property type="match status" value="1"/>
</dbReference>